<dbReference type="AlphaFoldDB" id="A0A9W9YU99"/>
<organism evidence="6 7">
    <name type="scientific">Desmophyllum pertusum</name>
    <dbReference type="NCBI Taxonomy" id="174260"/>
    <lineage>
        <taxon>Eukaryota</taxon>
        <taxon>Metazoa</taxon>
        <taxon>Cnidaria</taxon>
        <taxon>Anthozoa</taxon>
        <taxon>Hexacorallia</taxon>
        <taxon>Scleractinia</taxon>
        <taxon>Caryophylliina</taxon>
        <taxon>Caryophylliidae</taxon>
        <taxon>Desmophyllum</taxon>
    </lineage>
</organism>
<dbReference type="OrthoDB" id="496981at2759"/>
<evidence type="ECO:0000256" key="4">
    <source>
        <dbReference type="SAM" id="SignalP"/>
    </source>
</evidence>
<feature type="repeat" description="ANK" evidence="3">
    <location>
        <begin position="65"/>
        <end position="98"/>
    </location>
</feature>
<reference evidence="6" key="1">
    <citation type="submission" date="2023-01" db="EMBL/GenBank/DDBJ databases">
        <title>Genome assembly of the deep-sea coral Lophelia pertusa.</title>
        <authorList>
            <person name="Herrera S."/>
            <person name="Cordes E."/>
        </authorList>
    </citation>
    <scope>NUCLEOTIDE SEQUENCE</scope>
    <source>
        <strain evidence="6">USNM1676648</strain>
        <tissue evidence="6">Polyp</tissue>
    </source>
</reference>
<dbReference type="Gene3D" id="1.10.750.20">
    <property type="entry name" value="SOCS box"/>
    <property type="match status" value="1"/>
</dbReference>
<accession>A0A9W9YU99</accession>
<dbReference type="PROSITE" id="PS50225">
    <property type="entry name" value="SOCS"/>
    <property type="match status" value="1"/>
</dbReference>
<protein>
    <recommendedName>
        <fullName evidence="5">SOCS box domain-containing protein</fullName>
    </recommendedName>
</protein>
<proteinExistence type="predicted"/>
<dbReference type="EMBL" id="MU826961">
    <property type="protein sequence ID" value="KAJ7369445.1"/>
    <property type="molecule type" value="Genomic_DNA"/>
</dbReference>
<evidence type="ECO:0000259" key="5">
    <source>
        <dbReference type="PROSITE" id="PS50225"/>
    </source>
</evidence>
<feature type="signal peptide" evidence="4">
    <location>
        <begin position="1"/>
        <end position="16"/>
    </location>
</feature>
<dbReference type="SUPFAM" id="SSF48403">
    <property type="entry name" value="Ankyrin repeat"/>
    <property type="match status" value="1"/>
</dbReference>
<dbReference type="PANTHER" id="PTHR24198">
    <property type="entry name" value="ANKYRIN REPEAT AND PROTEIN KINASE DOMAIN-CONTAINING PROTEIN"/>
    <property type="match status" value="1"/>
</dbReference>
<dbReference type="InterPro" id="IPR036036">
    <property type="entry name" value="SOCS_box-like_dom_sf"/>
</dbReference>
<name>A0A9W9YU99_9CNID</name>
<evidence type="ECO:0000256" key="2">
    <source>
        <dbReference type="ARBA" id="ARBA00023043"/>
    </source>
</evidence>
<comment type="caution">
    <text evidence="6">The sequence shown here is derived from an EMBL/GenBank/DDBJ whole genome shotgun (WGS) entry which is preliminary data.</text>
</comment>
<keyword evidence="7" id="KW-1185">Reference proteome</keyword>
<feature type="chain" id="PRO_5040744501" description="SOCS box domain-containing protein" evidence="4">
    <location>
        <begin position="17"/>
        <end position="168"/>
    </location>
</feature>
<dbReference type="SMART" id="SM00969">
    <property type="entry name" value="SOCS_box"/>
    <property type="match status" value="1"/>
</dbReference>
<sequence>MVILSWSLFCVSTARTSMHGAYPERRRYQMATRSGIRIRERMKVHYTTLALLLKYGSNARVKDNEGITPLHYVAMHCEKKECAALLCAAGASVRYRDYCNVTPLHVARCTEVNKFLRKLEKIPPRLEHLCLLVVRQGLGTDLKHKAECLPLPTPLKDKILFKTLPRII</sequence>
<dbReference type="GO" id="GO:0035556">
    <property type="term" value="P:intracellular signal transduction"/>
    <property type="evidence" value="ECO:0007669"/>
    <property type="project" value="InterPro"/>
</dbReference>
<evidence type="ECO:0000256" key="3">
    <source>
        <dbReference type="PROSITE-ProRule" id="PRU00023"/>
    </source>
</evidence>
<dbReference type="PANTHER" id="PTHR24198:SF165">
    <property type="entry name" value="ANKYRIN REPEAT-CONTAINING PROTEIN-RELATED"/>
    <property type="match status" value="1"/>
</dbReference>
<dbReference type="SUPFAM" id="SSF158235">
    <property type="entry name" value="SOCS box-like"/>
    <property type="match status" value="1"/>
</dbReference>
<dbReference type="InterPro" id="IPR002110">
    <property type="entry name" value="Ankyrin_rpt"/>
</dbReference>
<keyword evidence="2 3" id="KW-0040">ANK repeat</keyword>
<dbReference type="Pfam" id="PF07525">
    <property type="entry name" value="SOCS_box"/>
    <property type="match status" value="1"/>
</dbReference>
<dbReference type="Gene3D" id="1.25.40.20">
    <property type="entry name" value="Ankyrin repeat-containing domain"/>
    <property type="match status" value="1"/>
</dbReference>
<feature type="domain" description="SOCS box" evidence="5">
    <location>
        <begin position="123"/>
        <end position="165"/>
    </location>
</feature>
<dbReference type="InterPro" id="IPR036770">
    <property type="entry name" value="Ankyrin_rpt-contain_sf"/>
</dbReference>
<keyword evidence="1" id="KW-0677">Repeat</keyword>
<evidence type="ECO:0000313" key="7">
    <source>
        <dbReference type="Proteomes" id="UP001163046"/>
    </source>
</evidence>
<dbReference type="PROSITE" id="PS50088">
    <property type="entry name" value="ANK_REPEAT"/>
    <property type="match status" value="1"/>
</dbReference>
<dbReference type="InterPro" id="IPR001496">
    <property type="entry name" value="SOCS_box"/>
</dbReference>
<dbReference type="Pfam" id="PF12796">
    <property type="entry name" value="Ank_2"/>
    <property type="match status" value="1"/>
</dbReference>
<keyword evidence="4" id="KW-0732">Signal</keyword>
<evidence type="ECO:0000256" key="1">
    <source>
        <dbReference type="ARBA" id="ARBA00022737"/>
    </source>
</evidence>
<gene>
    <name evidence="6" type="ORF">OS493_038945</name>
</gene>
<dbReference type="Proteomes" id="UP001163046">
    <property type="component" value="Unassembled WGS sequence"/>
</dbReference>
<evidence type="ECO:0000313" key="6">
    <source>
        <dbReference type="EMBL" id="KAJ7369445.1"/>
    </source>
</evidence>